<dbReference type="Proteomes" id="UP000077623">
    <property type="component" value="Unassembled WGS sequence"/>
</dbReference>
<evidence type="ECO:0000313" key="2">
    <source>
        <dbReference type="Proteomes" id="UP000077623"/>
    </source>
</evidence>
<keyword evidence="2" id="KW-1185">Reference proteome</keyword>
<proteinExistence type="predicted"/>
<gene>
    <name evidence="1" type="ORF">A6V39_00550</name>
</gene>
<protein>
    <submittedName>
        <fullName evidence="1">Uncharacterized protein</fullName>
    </submittedName>
</protein>
<evidence type="ECO:0000313" key="1">
    <source>
        <dbReference type="EMBL" id="OAL10540.1"/>
    </source>
</evidence>
<accession>A0A1A9QFR5</accession>
<dbReference type="RefSeq" id="WP_187149774.1">
    <property type="nucleotide sequence ID" value="NZ_LWUJ01000010.1"/>
</dbReference>
<reference evidence="2" key="1">
    <citation type="submission" date="2016-04" db="EMBL/GenBank/DDBJ databases">
        <authorList>
            <person name="Quiroz-Castaneda R.E."/>
            <person name="Martinez-Ocampo F."/>
        </authorList>
    </citation>
    <scope>NUCLEOTIDE SEQUENCE [LARGE SCALE GENOMIC DNA]</scope>
    <source>
        <strain evidence="2">INIFAP01</strain>
    </source>
</reference>
<dbReference type="AlphaFoldDB" id="A0A1A9QFR5"/>
<comment type="caution">
    <text evidence="1">The sequence shown here is derived from an EMBL/GenBank/DDBJ whole genome shotgun (WGS) entry which is preliminary data.</text>
</comment>
<dbReference type="STRING" id="432608.A6V39_00550"/>
<sequence length="131" mass="14982">MIGEALTNLVGIRGSWMGDVNIKQIARKYMNEYLKIIKEDVQKEQKGKTTNSAKQQFLEALNNNEEALINALAKVARKAYDVKFPTSMEELAFVEQFNNRFTKECKDDEEGCGTANFDEQSIKALVKKNRR</sequence>
<dbReference type="EMBL" id="LWUJ01000010">
    <property type="protein sequence ID" value="OAL10540.1"/>
    <property type="molecule type" value="Genomic_DNA"/>
</dbReference>
<name>A0A1A9QFR5_9MOLU</name>
<organism evidence="1 2">
    <name type="scientific">Candidatus Mycoplasma haematobovis</name>
    <dbReference type="NCBI Taxonomy" id="432608"/>
    <lineage>
        <taxon>Bacteria</taxon>
        <taxon>Bacillati</taxon>
        <taxon>Mycoplasmatota</taxon>
        <taxon>Mollicutes</taxon>
        <taxon>Mycoplasmataceae</taxon>
        <taxon>Mycoplasma</taxon>
    </lineage>
</organism>